<dbReference type="AlphaFoldDB" id="A0A2U8FNB0"/>
<proteinExistence type="inferred from homology"/>
<keyword evidence="2" id="KW-0812">Transmembrane</keyword>
<dbReference type="CDD" id="cd00254">
    <property type="entry name" value="LT-like"/>
    <property type="match status" value="1"/>
</dbReference>
<dbReference type="PANTHER" id="PTHR37423:SF2">
    <property type="entry name" value="MEMBRANE-BOUND LYTIC MUREIN TRANSGLYCOSYLASE C"/>
    <property type="match status" value="1"/>
</dbReference>
<keyword evidence="5" id="KW-1185">Reference proteome</keyword>
<protein>
    <submittedName>
        <fullName evidence="4">Lytic transglycosylase</fullName>
    </submittedName>
</protein>
<dbReference type="Gene3D" id="1.10.530.10">
    <property type="match status" value="1"/>
</dbReference>
<gene>
    <name evidence="4" type="ORF">DEH84_03215</name>
</gene>
<evidence type="ECO:0000259" key="3">
    <source>
        <dbReference type="Pfam" id="PF01464"/>
    </source>
</evidence>
<organism evidence="4 5">
    <name type="scientific">Aquabacterium olei</name>
    <dbReference type="NCBI Taxonomy" id="1296669"/>
    <lineage>
        <taxon>Bacteria</taxon>
        <taxon>Pseudomonadati</taxon>
        <taxon>Pseudomonadota</taxon>
        <taxon>Betaproteobacteria</taxon>
        <taxon>Burkholderiales</taxon>
        <taxon>Aquabacterium</taxon>
    </lineage>
</organism>
<dbReference type="KEGG" id="aon:DEH84_03215"/>
<feature type="domain" description="Transglycosylase SLT" evidence="3">
    <location>
        <begin position="163"/>
        <end position="240"/>
    </location>
</feature>
<evidence type="ECO:0000256" key="2">
    <source>
        <dbReference type="SAM" id="Phobius"/>
    </source>
</evidence>
<feature type="transmembrane region" description="Helical" evidence="2">
    <location>
        <begin position="49"/>
        <end position="70"/>
    </location>
</feature>
<evidence type="ECO:0000313" key="5">
    <source>
        <dbReference type="Proteomes" id="UP000244892"/>
    </source>
</evidence>
<comment type="similarity">
    <text evidence="1">Belongs to the transglycosylase Slt family.</text>
</comment>
<reference evidence="4 5" key="1">
    <citation type="submission" date="2018-05" db="EMBL/GenBank/DDBJ databases">
        <title>complete genome sequence of Aquabacterium olei NBRC 110486.</title>
        <authorList>
            <person name="Tang B."/>
            <person name="Chang J."/>
            <person name="Zhang L."/>
            <person name="Yang H."/>
        </authorList>
    </citation>
    <scope>NUCLEOTIDE SEQUENCE [LARGE SCALE GENOMIC DNA]</scope>
    <source>
        <strain evidence="4 5">NBRC 110486</strain>
    </source>
</reference>
<accession>A0A2U8FNB0</accession>
<evidence type="ECO:0000313" key="4">
    <source>
        <dbReference type="EMBL" id="AWI52541.1"/>
    </source>
</evidence>
<dbReference type="Proteomes" id="UP000244892">
    <property type="component" value="Chromosome"/>
</dbReference>
<dbReference type="EMBL" id="CP029210">
    <property type="protein sequence ID" value="AWI52541.1"/>
    <property type="molecule type" value="Genomic_DNA"/>
</dbReference>
<dbReference type="InterPro" id="IPR023346">
    <property type="entry name" value="Lysozyme-like_dom_sf"/>
</dbReference>
<keyword evidence="2" id="KW-0472">Membrane</keyword>
<evidence type="ECO:0000256" key="1">
    <source>
        <dbReference type="ARBA" id="ARBA00007734"/>
    </source>
</evidence>
<dbReference type="Pfam" id="PF01464">
    <property type="entry name" value="SLT"/>
    <property type="match status" value="1"/>
</dbReference>
<name>A0A2U8FNB0_9BURK</name>
<dbReference type="PANTHER" id="PTHR37423">
    <property type="entry name" value="SOLUBLE LYTIC MUREIN TRANSGLYCOSYLASE-RELATED"/>
    <property type="match status" value="1"/>
</dbReference>
<dbReference type="SUPFAM" id="SSF53955">
    <property type="entry name" value="Lysozyme-like"/>
    <property type="match status" value="1"/>
</dbReference>
<dbReference type="InterPro" id="IPR008258">
    <property type="entry name" value="Transglycosylase_SLT_dom_1"/>
</dbReference>
<sequence>MTAFDRAADGQEPSAWVGPQWLKSVRAASGGVSGALRLFLSDVLGGLRLVSHNALAMLGLAAVAVALFLFHRPEVRHELEGRALSWLVERANVRLANATEGEADDGAALVELAEPEAIQRATAANPAELNRQQAAVAYWIARRYNVAPEPISRLVQEAWSVGQRMGVEPTLVLAVMAVESGFNPFAQSHVGAQGLMQVMTGVHHDKYAIFGGKNAAFDPVTNLRVGVQVLKDCIRRAGSLEGGLKYYVGAANLADDRGYGAKVLAEQTYLRQVANGRSVPVMAPLPQATVQAATPAASPAVTVVPTAAPAGASGVAPAASDTPAVPHRPEQVALLVH</sequence>
<keyword evidence="2" id="KW-1133">Transmembrane helix</keyword>
<dbReference type="OrthoDB" id="9815002at2"/>
<dbReference type="RefSeq" id="WP_109034718.1">
    <property type="nucleotide sequence ID" value="NZ_CP029210.1"/>
</dbReference>